<evidence type="ECO:0000313" key="1">
    <source>
        <dbReference type="EMBL" id="AYV77813.1"/>
    </source>
</evidence>
<dbReference type="SUPFAM" id="SSF82185">
    <property type="entry name" value="Histone H3 K4-specific methyltransferase SET7/9 N-terminal domain"/>
    <property type="match status" value="1"/>
</dbReference>
<sequence length="360" mass="42546">MSNVNDYTYDHMYISDRDVEMNMARIEDVCAYYGQSKWVVVDQIKLYKKEIDDFILSQYSTKFFENLINNYIIRDLTLIVMSYFGNIYELENSLLGYGYLFNGIRVGKWFTVTTKWPFITRLYIDFHRNFIFSLGNYKFSKIGTSYWGIKDGEWCEVYNKSVFAKENYINNVRHGERNEFNEKLSSSDFYMTRHMNYKSGRLHGKYFEFHENGSVKIIGKYANNNKTGKWGWFMNGNPSPARAEPNLSLTSYGSPSYNSTPPNEIKKISISNKSKLISIKNISKDIFCLYDMYTGNIFEINDYPAVEWSKMIQQYENGNYINEIGYYVNDKKSGIFTDYTRNLKFRYKSGKGKIIYEKIK</sequence>
<proteinExistence type="predicted"/>
<dbReference type="Gene3D" id="2.20.110.10">
    <property type="entry name" value="Histone H3 K4-specific methyltransferase SET7/9 N-terminal domain"/>
    <property type="match status" value="1"/>
</dbReference>
<organism evidence="1">
    <name type="scientific">Edafosvirus sp</name>
    <dbReference type="NCBI Taxonomy" id="2487765"/>
    <lineage>
        <taxon>Viruses</taxon>
        <taxon>Varidnaviria</taxon>
        <taxon>Bamfordvirae</taxon>
        <taxon>Nucleocytoviricota</taxon>
        <taxon>Megaviricetes</taxon>
        <taxon>Imitervirales</taxon>
        <taxon>Mimiviridae</taxon>
        <taxon>Klosneuvirinae</taxon>
    </lineage>
</organism>
<gene>
    <name evidence="1" type="ORF">Edafosvirus1_144</name>
</gene>
<evidence type="ECO:0008006" key="2">
    <source>
        <dbReference type="Google" id="ProtNLM"/>
    </source>
</evidence>
<protein>
    <recommendedName>
        <fullName evidence="2">MORN repeat-containing protein</fullName>
    </recommendedName>
</protein>
<dbReference type="EMBL" id="MK072066">
    <property type="protein sequence ID" value="AYV77813.1"/>
    <property type="molecule type" value="Genomic_DNA"/>
</dbReference>
<reference evidence="1" key="1">
    <citation type="submission" date="2018-10" db="EMBL/GenBank/DDBJ databases">
        <title>Hidden diversity of soil giant viruses.</title>
        <authorList>
            <person name="Schulz F."/>
            <person name="Alteio L."/>
            <person name="Goudeau D."/>
            <person name="Ryan E.M."/>
            <person name="Malmstrom R.R."/>
            <person name="Blanchard J."/>
            <person name="Woyke T."/>
        </authorList>
    </citation>
    <scope>NUCLEOTIDE SEQUENCE</scope>
    <source>
        <strain evidence="1">EDV1</strain>
    </source>
</reference>
<accession>A0A3G4ZW17</accession>
<name>A0A3G4ZW17_9VIRU</name>